<feature type="transmembrane region" description="Helical" evidence="6">
    <location>
        <begin position="82"/>
        <end position="106"/>
    </location>
</feature>
<comment type="subcellular location">
    <subcellularLocation>
        <location evidence="1">Cell membrane</location>
        <topology evidence="1">Multi-pass membrane protein</topology>
    </subcellularLocation>
</comment>
<name>A0A1Y4LHW9_9FIRM</name>
<keyword evidence="5 6" id="KW-0472">Membrane</keyword>
<feature type="transmembrane region" description="Helical" evidence="6">
    <location>
        <begin position="46"/>
        <end position="70"/>
    </location>
</feature>
<feature type="transmembrane region" description="Helical" evidence="6">
    <location>
        <begin position="321"/>
        <end position="341"/>
    </location>
</feature>
<feature type="transmembrane region" description="Helical" evidence="6">
    <location>
        <begin position="112"/>
        <end position="132"/>
    </location>
</feature>
<organism evidence="7 8">
    <name type="scientific">Faecalitalea cylindroides</name>
    <dbReference type="NCBI Taxonomy" id="39483"/>
    <lineage>
        <taxon>Bacteria</taxon>
        <taxon>Bacillati</taxon>
        <taxon>Bacillota</taxon>
        <taxon>Erysipelotrichia</taxon>
        <taxon>Erysipelotrichales</taxon>
        <taxon>Erysipelotrichaceae</taxon>
        <taxon>Faecalitalea</taxon>
    </lineage>
</organism>
<dbReference type="PANTHER" id="PTHR30250:SF11">
    <property type="entry name" value="O-ANTIGEN TRANSPORTER-RELATED"/>
    <property type="match status" value="1"/>
</dbReference>
<dbReference type="Proteomes" id="UP000195447">
    <property type="component" value="Unassembled WGS sequence"/>
</dbReference>
<feature type="transmembrane region" description="Helical" evidence="6">
    <location>
        <begin position="353"/>
        <end position="373"/>
    </location>
</feature>
<dbReference type="EMBL" id="NFKM01000027">
    <property type="protein sequence ID" value="OUP56314.1"/>
    <property type="molecule type" value="Genomic_DNA"/>
</dbReference>
<evidence type="ECO:0000313" key="8">
    <source>
        <dbReference type="Proteomes" id="UP000195447"/>
    </source>
</evidence>
<evidence type="ECO:0000256" key="5">
    <source>
        <dbReference type="ARBA" id="ARBA00023136"/>
    </source>
</evidence>
<keyword evidence="3 6" id="KW-0812">Transmembrane</keyword>
<dbReference type="Pfam" id="PF01943">
    <property type="entry name" value="Polysacc_synt"/>
    <property type="match status" value="1"/>
</dbReference>
<dbReference type="RefSeq" id="WP_087159179.1">
    <property type="nucleotide sequence ID" value="NZ_NFKM01000027.1"/>
</dbReference>
<dbReference type="GO" id="GO:0005886">
    <property type="term" value="C:plasma membrane"/>
    <property type="evidence" value="ECO:0007669"/>
    <property type="project" value="UniProtKB-SubCell"/>
</dbReference>
<keyword evidence="2" id="KW-1003">Cell membrane</keyword>
<evidence type="ECO:0000256" key="3">
    <source>
        <dbReference type="ARBA" id="ARBA00022692"/>
    </source>
</evidence>
<keyword evidence="4 6" id="KW-1133">Transmembrane helix</keyword>
<reference evidence="8" key="1">
    <citation type="submission" date="2017-04" db="EMBL/GenBank/DDBJ databases">
        <title>Function of individual gut microbiota members based on whole genome sequencing of pure cultures obtained from chicken caecum.</title>
        <authorList>
            <person name="Medvecky M."/>
            <person name="Cejkova D."/>
            <person name="Polansky O."/>
            <person name="Karasova D."/>
            <person name="Kubasova T."/>
            <person name="Cizek A."/>
            <person name="Rychlik I."/>
        </authorList>
    </citation>
    <scope>NUCLEOTIDE SEQUENCE [LARGE SCALE GENOMIC DNA]</scope>
    <source>
        <strain evidence="8">An178</strain>
    </source>
</reference>
<evidence type="ECO:0000256" key="1">
    <source>
        <dbReference type="ARBA" id="ARBA00004651"/>
    </source>
</evidence>
<dbReference type="InterPro" id="IPR050833">
    <property type="entry name" value="Poly_Biosynth_Transport"/>
</dbReference>
<feature type="transmembrane region" description="Helical" evidence="6">
    <location>
        <begin position="144"/>
        <end position="163"/>
    </location>
</feature>
<dbReference type="PANTHER" id="PTHR30250">
    <property type="entry name" value="PST FAMILY PREDICTED COLANIC ACID TRANSPORTER"/>
    <property type="match status" value="1"/>
</dbReference>
<feature type="transmembrane region" description="Helical" evidence="6">
    <location>
        <begin position="436"/>
        <end position="458"/>
    </location>
</feature>
<evidence type="ECO:0000313" key="7">
    <source>
        <dbReference type="EMBL" id="OUP56314.1"/>
    </source>
</evidence>
<keyword evidence="8" id="KW-1185">Reference proteome</keyword>
<evidence type="ECO:0000256" key="4">
    <source>
        <dbReference type="ARBA" id="ARBA00022989"/>
    </source>
</evidence>
<feature type="transmembrane region" description="Helical" evidence="6">
    <location>
        <begin position="410"/>
        <end position="430"/>
    </location>
</feature>
<gene>
    <name evidence="7" type="ORF">B5F14_09785</name>
</gene>
<feature type="transmembrane region" description="Helical" evidence="6">
    <location>
        <begin position="294"/>
        <end position="315"/>
    </location>
</feature>
<sequence length="466" mass="53302">MNESKRLIKNTGIIALGNLSTKLVSFFLLPLYTALLTTSEYGTVDYITSISLFCTPCITVLMEEAMFRFLIDCDTDESKSRVISTSLVIVTMGSLTFFSIAIPILFIVKYEYTIYLVLYIITLALNEMLSALLRGLGRMDQFALYNFLTGSFQVVLNVVFIAFFRWGIIGMLLASIIARMVISMLYIVKLRVWDYIDFKNLKRSEKIDMIKYSIPLIPNKLSWTIIKLSSRIIITNTLGSSVNGIYAVAYKFPDLMDTIYGFFYQSWKESSARVKKNGGVEVFYNYIYINLKNFMFSIVLGMTAFMPLVFRILINESYFDAIFYVPILLLGTYFSNISGFYGGIFTAYKDTKIMGNTTIVGAVLNLFIVIIGINEFGLYAASFAVFLSNFIICIYRKIRVKKYVFLKKSMHQDVLSIIVLALVFGCFYSMSFSIQVIGALIAIIYAFYVNKNLIMIIFEEFKKYRN</sequence>
<comment type="caution">
    <text evidence="7">The sequence shown here is derived from an EMBL/GenBank/DDBJ whole genome shotgun (WGS) entry which is preliminary data.</text>
</comment>
<evidence type="ECO:0000256" key="6">
    <source>
        <dbReference type="SAM" id="Phobius"/>
    </source>
</evidence>
<feature type="transmembrane region" description="Helical" evidence="6">
    <location>
        <begin position="12"/>
        <end position="34"/>
    </location>
</feature>
<protein>
    <submittedName>
        <fullName evidence="7">Uncharacterized protein</fullName>
    </submittedName>
</protein>
<accession>A0A1Y4LHW9</accession>
<feature type="transmembrane region" description="Helical" evidence="6">
    <location>
        <begin position="169"/>
        <end position="188"/>
    </location>
</feature>
<proteinExistence type="predicted"/>
<dbReference type="AlphaFoldDB" id="A0A1Y4LHW9"/>
<evidence type="ECO:0000256" key="2">
    <source>
        <dbReference type="ARBA" id="ARBA00022475"/>
    </source>
</evidence>
<dbReference type="InterPro" id="IPR002797">
    <property type="entry name" value="Polysacc_synth"/>
</dbReference>